<dbReference type="InterPro" id="IPR012340">
    <property type="entry name" value="NA-bd_OB-fold"/>
</dbReference>
<comment type="caution">
    <text evidence="5">The sequence shown here is derived from an EMBL/GenBank/DDBJ whole genome shotgun (WGS) entry which is preliminary data.</text>
</comment>
<evidence type="ECO:0000313" key="5">
    <source>
        <dbReference type="EMBL" id="OHA61918.1"/>
    </source>
</evidence>
<dbReference type="PANTHER" id="PTHR33991">
    <property type="entry name" value="DNA REPAIR PROTEIN RECO"/>
    <property type="match status" value="1"/>
</dbReference>
<dbReference type="GO" id="GO:0006310">
    <property type="term" value="P:DNA recombination"/>
    <property type="evidence" value="ECO:0007669"/>
    <property type="project" value="UniProtKB-KW"/>
</dbReference>
<keyword evidence="2" id="KW-0233">DNA recombination</keyword>
<dbReference type="GO" id="GO:0006302">
    <property type="term" value="P:double-strand break repair"/>
    <property type="evidence" value="ECO:0007669"/>
    <property type="project" value="TreeGrafter"/>
</dbReference>
<dbReference type="InterPro" id="IPR022572">
    <property type="entry name" value="DNA_rep/recomb_RecO_N"/>
</dbReference>
<proteinExistence type="predicted"/>
<gene>
    <name evidence="5" type="ORF">A2556_01105</name>
</gene>
<keyword evidence="1" id="KW-0227">DNA damage</keyword>
<keyword evidence="3" id="KW-0234">DNA repair</keyword>
<sequence>MSHRLYHTEAFVLQHRPRGEDSKLLYLFTADLGLILVVAQGVRKASSKMRANITDYSFGDYSLVRGREFWRLVSAQKRNDFSATFSSLKKRLIVGNIFRLLMVLTGEAESQEIFQDLKQAFAWLAQISTEDKLVSVVEKMLVLRLLAHLGYLESSPVWSSLVEGDWSQEKLSTLMTPPLDHDSTIFINKILKDLHW</sequence>
<dbReference type="Gene3D" id="2.40.50.140">
    <property type="entry name" value="Nucleic acid-binding proteins"/>
    <property type="match status" value="1"/>
</dbReference>
<dbReference type="NCBIfam" id="TIGR00613">
    <property type="entry name" value="reco"/>
    <property type="match status" value="1"/>
</dbReference>
<evidence type="ECO:0000256" key="1">
    <source>
        <dbReference type="ARBA" id="ARBA00022763"/>
    </source>
</evidence>
<evidence type="ECO:0000256" key="3">
    <source>
        <dbReference type="ARBA" id="ARBA00023204"/>
    </source>
</evidence>
<protein>
    <submittedName>
        <fullName evidence="5">DNA repair protein RecO</fullName>
    </submittedName>
</protein>
<name>A0A1G2QN76_9BACT</name>
<evidence type="ECO:0000259" key="4">
    <source>
        <dbReference type="Pfam" id="PF11967"/>
    </source>
</evidence>
<dbReference type="Pfam" id="PF11967">
    <property type="entry name" value="RecO_N"/>
    <property type="match status" value="1"/>
</dbReference>
<evidence type="ECO:0000256" key="2">
    <source>
        <dbReference type="ARBA" id="ARBA00023172"/>
    </source>
</evidence>
<organism evidence="5 6">
    <name type="scientific">Candidatus Vogelbacteria bacterium RIFOXYD2_FULL_44_9</name>
    <dbReference type="NCBI Taxonomy" id="1802441"/>
    <lineage>
        <taxon>Bacteria</taxon>
        <taxon>Candidatus Vogeliibacteriota</taxon>
    </lineage>
</organism>
<dbReference type="InterPro" id="IPR003717">
    <property type="entry name" value="RecO"/>
</dbReference>
<feature type="domain" description="DNA replication/recombination mediator RecO N-terminal" evidence="4">
    <location>
        <begin position="5"/>
        <end position="73"/>
    </location>
</feature>
<dbReference type="GO" id="GO:0043590">
    <property type="term" value="C:bacterial nucleoid"/>
    <property type="evidence" value="ECO:0007669"/>
    <property type="project" value="TreeGrafter"/>
</dbReference>
<reference evidence="5 6" key="1">
    <citation type="journal article" date="2016" name="Nat. Commun.">
        <title>Thousands of microbial genomes shed light on interconnected biogeochemical processes in an aquifer system.</title>
        <authorList>
            <person name="Anantharaman K."/>
            <person name="Brown C.T."/>
            <person name="Hug L.A."/>
            <person name="Sharon I."/>
            <person name="Castelle C.J."/>
            <person name="Probst A.J."/>
            <person name="Thomas B.C."/>
            <person name="Singh A."/>
            <person name="Wilkins M.J."/>
            <person name="Karaoz U."/>
            <person name="Brodie E.L."/>
            <person name="Williams K.H."/>
            <person name="Hubbard S.S."/>
            <person name="Banfield J.F."/>
        </authorList>
    </citation>
    <scope>NUCLEOTIDE SEQUENCE [LARGE SCALE GENOMIC DNA]</scope>
</reference>
<dbReference type="AlphaFoldDB" id="A0A1G2QN76"/>
<evidence type="ECO:0000313" key="6">
    <source>
        <dbReference type="Proteomes" id="UP000177140"/>
    </source>
</evidence>
<dbReference type="EMBL" id="MHTM01000028">
    <property type="protein sequence ID" value="OHA61918.1"/>
    <property type="molecule type" value="Genomic_DNA"/>
</dbReference>
<dbReference type="PANTHER" id="PTHR33991:SF1">
    <property type="entry name" value="DNA REPAIR PROTEIN RECO"/>
    <property type="match status" value="1"/>
</dbReference>
<accession>A0A1G2QN76</accession>
<dbReference type="SUPFAM" id="SSF50249">
    <property type="entry name" value="Nucleic acid-binding proteins"/>
    <property type="match status" value="1"/>
</dbReference>
<dbReference type="Proteomes" id="UP000177140">
    <property type="component" value="Unassembled WGS sequence"/>
</dbReference>